<proteinExistence type="predicted"/>
<feature type="compositionally biased region" description="Polar residues" evidence="1">
    <location>
        <begin position="143"/>
        <end position="152"/>
    </location>
</feature>
<feature type="region of interest" description="Disordered" evidence="1">
    <location>
        <begin position="99"/>
        <end position="164"/>
    </location>
</feature>
<name>A0ABR3IWK9_9AGAR</name>
<dbReference type="InterPro" id="IPR006966">
    <property type="entry name" value="Peroxin-3"/>
</dbReference>
<reference evidence="3" key="1">
    <citation type="submission" date="2024-06" db="EMBL/GenBank/DDBJ databases">
        <title>Multi-omics analyses provide insights into the biosynthesis of the anticancer antibiotic pleurotin in Hohenbuehelia grisea.</title>
        <authorList>
            <person name="Weaver J.A."/>
            <person name="Alberti F."/>
        </authorList>
    </citation>
    <scope>NUCLEOTIDE SEQUENCE [LARGE SCALE GENOMIC DNA]</scope>
    <source>
        <strain evidence="3">T-177</strain>
    </source>
</reference>
<dbReference type="Pfam" id="PF04882">
    <property type="entry name" value="Peroxin-3"/>
    <property type="match status" value="1"/>
</dbReference>
<evidence type="ECO:0000256" key="1">
    <source>
        <dbReference type="SAM" id="MobiDB-lite"/>
    </source>
</evidence>
<feature type="region of interest" description="Disordered" evidence="1">
    <location>
        <begin position="444"/>
        <end position="466"/>
    </location>
</feature>
<protein>
    <recommendedName>
        <fullName evidence="4">Peroxisomal biogenesis factor 3</fullName>
    </recommendedName>
</protein>
<dbReference type="Proteomes" id="UP001556367">
    <property type="component" value="Unassembled WGS sequence"/>
</dbReference>
<accession>A0ABR3IWK9</accession>
<comment type="caution">
    <text evidence="2">The sequence shown here is derived from an EMBL/GenBank/DDBJ whole genome shotgun (WGS) entry which is preliminary data.</text>
</comment>
<feature type="compositionally biased region" description="Polar residues" evidence="1">
    <location>
        <begin position="222"/>
        <end position="238"/>
    </location>
</feature>
<feature type="compositionally biased region" description="Polar residues" evidence="1">
    <location>
        <begin position="119"/>
        <end position="128"/>
    </location>
</feature>
<sequence length="577" mass="64173">METVKTYVYRRRKCLAKTAGAVGGVYLAAKYIRARLEEATESLMKERLAKDNLRLRFYQTQEDISYTIMALIPTLAEQIIQEMDVESLTSELQALSRASKAAQIPTTPDPTLIPPHPNSAASLTSSTNPDHDNHDARSDTESLTHSVATSAPSEDAPSQLEYSSQSWVENMSATTSSVDYSAEAAPSPSIASASLSESAQYGLPGQTLSDSFISTNSSMLSYPEGSVTSHPSQSDTSPSAPPSQPLRTKSELWNEIKILTFTRAMTIIYSTSLLSLFETLQLTILARSKYVQSVLKQSRDEQRSEFMSMFSPFSLIGGGLGEFLNEMDTSERGSGGIDEEVERQFLTLSWWISHVGWKDVGERVRKAVEDSLHPVSLKSKLALSDIRRIIFDIRRRVEYEITFEGRERAITFMSMLLPPTPEMTQHALVQAGYLPPSPSIDPYDTDFPPLLHEPPRPPSPPVSQQPNIRDPQFVELIEETHRTIASSDFQRVVDACLERAVHVLFDDLEHGFFRSQQEDGSSNEPRIRLAALLPGLARWSRDVLNGLPNVLVDTVTSTREVSALSAIVYSRFEDEMS</sequence>
<dbReference type="PANTHER" id="PTHR28080:SF1">
    <property type="entry name" value="PEROXISOMAL BIOGENESIS FACTOR 3"/>
    <property type="match status" value="1"/>
</dbReference>
<evidence type="ECO:0008006" key="4">
    <source>
        <dbReference type="Google" id="ProtNLM"/>
    </source>
</evidence>
<dbReference type="PANTHER" id="PTHR28080">
    <property type="entry name" value="PEROXISOMAL BIOGENESIS FACTOR 3"/>
    <property type="match status" value="1"/>
</dbReference>
<dbReference type="EMBL" id="JASNQZ010000015">
    <property type="protein sequence ID" value="KAL0947692.1"/>
    <property type="molecule type" value="Genomic_DNA"/>
</dbReference>
<evidence type="ECO:0000313" key="2">
    <source>
        <dbReference type="EMBL" id="KAL0947692.1"/>
    </source>
</evidence>
<gene>
    <name evidence="2" type="ORF">HGRIS_013778</name>
</gene>
<organism evidence="2 3">
    <name type="scientific">Hohenbuehelia grisea</name>
    <dbReference type="NCBI Taxonomy" id="104357"/>
    <lineage>
        <taxon>Eukaryota</taxon>
        <taxon>Fungi</taxon>
        <taxon>Dikarya</taxon>
        <taxon>Basidiomycota</taxon>
        <taxon>Agaricomycotina</taxon>
        <taxon>Agaricomycetes</taxon>
        <taxon>Agaricomycetidae</taxon>
        <taxon>Agaricales</taxon>
        <taxon>Pleurotineae</taxon>
        <taxon>Pleurotaceae</taxon>
        <taxon>Hohenbuehelia</taxon>
    </lineage>
</organism>
<evidence type="ECO:0000313" key="3">
    <source>
        <dbReference type="Proteomes" id="UP001556367"/>
    </source>
</evidence>
<feature type="compositionally biased region" description="Basic and acidic residues" evidence="1">
    <location>
        <begin position="129"/>
        <end position="142"/>
    </location>
</feature>
<keyword evidence="3" id="KW-1185">Reference proteome</keyword>
<feature type="region of interest" description="Disordered" evidence="1">
    <location>
        <begin position="222"/>
        <end position="247"/>
    </location>
</feature>
<feature type="compositionally biased region" description="Pro residues" evidence="1">
    <location>
        <begin position="107"/>
        <end position="117"/>
    </location>
</feature>